<proteinExistence type="predicted"/>
<dbReference type="VEuPathDB" id="FungiDB:ASPBRDRAFT_47933"/>
<evidence type="ECO:0000313" key="1">
    <source>
        <dbReference type="EMBL" id="OJJ67391.1"/>
    </source>
</evidence>
<keyword evidence="2" id="KW-1185">Reference proteome</keyword>
<protein>
    <submittedName>
        <fullName evidence="1">Uncharacterized protein</fullName>
    </submittedName>
</protein>
<organism evidence="1 2">
    <name type="scientific">Aspergillus brasiliensis (strain CBS 101740 / IMI 381727 / IBT 21946)</name>
    <dbReference type="NCBI Taxonomy" id="767769"/>
    <lineage>
        <taxon>Eukaryota</taxon>
        <taxon>Fungi</taxon>
        <taxon>Dikarya</taxon>
        <taxon>Ascomycota</taxon>
        <taxon>Pezizomycotina</taxon>
        <taxon>Eurotiomycetes</taxon>
        <taxon>Eurotiomycetidae</taxon>
        <taxon>Eurotiales</taxon>
        <taxon>Aspergillaceae</taxon>
        <taxon>Aspergillus</taxon>
        <taxon>Aspergillus subgen. Circumdati</taxon>
    </lineage>
</organism>
<name>A0A1L9U6V4_ASPBC</name>
<reference evidence="2" key="1">
    <citation type="journal article" date="2017" name="Genome Biol.">
        <title>Comparative genomics reveals high biological diversity and specific adaptations in the industrially and medically important fungal genus Aspergillus.</title>
        <authorList>
            <person name="de Vries R.P."/>
            <person name="Riley R."/>
            <person name="Wiebenga A."/>
            <person name="Aguilar-Osorio G."/>
            <person name="Amillis S."/>
            <person name="Uchima C.A."/>
            <person name="Anderluh G."/>
            <person name="Asadollahi M."/>
            <person name="Askin M."/>
            <person name="Barry K."/>
            <person name="Battaglia E."/>
            <person name="Bayram O."/>
            <person name="Benocci T."/>
            <person name="Braus-Stromeyer S.A."/>
            <person name="Caldana C."/>
            <person name="Canovas D."/>
            <person name="Cerqueira G.C."/>
            <person name="Chen F."/>
            <person name="Chen W."/>
            <person name="Choi C."/>
            <person name="Clum A."/>
            <person name="Dos Santos R.A."/>
            <person name="Damasio A.R."/>
            <person name="Diallinas G."/>
            <person name="Emri T."/>
            <person name="Fekete E."/>
            <person name="Flipphi M."/>
            <person name="Freyberg S."/>
            <person name="Gallo A."/>
            <person name="Gournas C."/>
            <person name="Habgood R."/>
            <person name="Hainaut M."/>
            <person name="Harispe M.L."/>
            <person name="Henrissat B."/>
            <person name="Hilden K.S."/>
            <person name="Hope R."/>
            <person name="Hossain A."/>
            <person name="Karabika E."/>
            <person name="Karaffa L."/>
            <person name="Karanyi Z."/>
            <person name="Krasevec N."/>
            <person name="Kuo A."/>
            <person name="Kusch H."/>
            <person name="LaButti K."/>
            <person name="Lagendijk E.L."/>
            <person name="Lapidus A."/>
            <person name="Levasseur A."/>
            <person name="Lindquist E."/>
            <person name="Lipzen A."/>
            <person name="Logrieco A.F."/>
            <person name="MacCabe A."/>
            <person name="Maekelae M.R."/>
            <person name="Malavazi I."/>
            <person name="Melin P."/>
            <person name="Meyer V."/>
            <person name="Mielnichuk N."/>
            <person name="Miskei M."/>
            <person name="Molnar A.P."/>
            <person name="Mule G."/>
            <person name="Ngan C.Y."/>
            <person name="Orejas M."/>
            <person name="Orosz E."/>
            <person name="Ouedraogo J.P."/>
            <person name="Overkamp K.M."/>
            <person name="Park H.-S."/>
            <person name="Perrone G."/>
            <person name="Piumi F."/>
            <person name="Punt P.J."/>
            <person name="Ram A.F."/>
            <person name="Ramon A."/>
            <person name="Rauscher S."/>
            <person name="Record E."/>
            <person name="Riano-Pachon D.M."/>
            <person name="Robert V."/>
            <person name="Roehrig J."/>
            <person name="Ruller R."/>
            <person name="Salamov A."/>
            <person name="Salih N.S."/>
            <person name="Samson R.A."/>
            <person name="Sandor E."/>
            <person name="Sanguinetti M."/>
            <person name="Schuetze T."/>
            <person name="Sepcic K."/>
            <person name="Shelest E."/>
            <person name="Sherlock G."/>
            <person name="Sophianopoulou V."/>
            <person name="Squina F.M."/>
            <person name="Sun H."/>
            <person name="Susca A."/>
            <person name="Todd R.B."/>
            <person name="Tsang A."/>
            <person name="Unkles S.E."/>
            <person name="van de Wiele N."/>
            <person name="van Rossen-Uffink D."/>
            <person name="Oliveira J.V."/>
            <person name="Vesth T.C."/>
            <person name="Visser J."/>
            <person name="Yu J.-H."/>
            <person name="Zhou M."/>
            <person name="Andersen M.R."/>
            <person name="Archer D.B."/>
            <person name="Baker S.E."/>
            <person name="Benoit I."/>
            <person name="Brakhage A.A."/>
            <person name="Braus G.H."/>
            <person name="Fischer R."/>
            <person name="Frisvad J.C."/>
            <person name="Goldman G.H."/>
            <person name="Houbraken J."/>
            <person name="Oakley B."/>
            <person name="Pocsi I."/>
            <person name="Scazzocchio C."/>
            <person name="Seiboth B."/>
            <person name="vanKuyk P.A."/>
            <person name="Wortman J."/>
            <person name="Dyer P.S."/>
            <person name="Grigoriev I.V."/>
        </authorList>
    </citation>
    <scope>NUCLEOTIDE SEQUENCE [LARGE SCALE GENOMIC DNA]</scope>
    <source>
        <strain evidence="2">CBS 101740 / IMI 381727 / IBT 21946</strain>
    </source>
</reference>
<dbReference type="Proteomes" id="UP000184499">
    <property type="component" value="Unassembled WGS sequence"/>
</dbReference>
<sequence length="82" mass="9459">MKTTKHAYYTPPPPPPLHTPDSYLLPVSANPKPTFHLHLHQPSTPKINTSPPKSCRIMRTETKPNQNQNRTYYLRISEFHGL</sequence>
<evidence type="ECO:0000313" key="2">
    <source>
        <dbReference type="Proteomes" id="UP000184499"/>
    </source>
</evidence>
<dbReference type="GeneID" id="93578473"/>
<gene>
    <name evidence="1" type="ORF">ASPBRDRAFT_47933</name>
</gene>
<dbReference type="EMBL" id="KV878694">
    <property type="protein sequence ID" value="OJJ67391.1"/>
    <property type="molecule type" value="Genomic_DNA"/>
</dbReference>
<dbReference type="AlphaFoldDB" id="A0A1L9U6V4"/>
<dbReference type="RefSeq" id="XP_067474640.1">
    <property type="nucleotide sequence ID" value="XM_067625985.1"/>
</dbReference>
<accession>A0A1L9U6V4</accession>